<keyword evidence="2" id="KW-0472">Membrane</keyword>
<feature type="transmembrane region" description="Helical" evidence="2">
    <location>
        <begin position="89"/>
        <end position="109"/>
    </location>
</feature>
<feature type="transmembrane region" description="Helical" evidence="2">
    <location>
        <begin position="222"/>
        <end position="241"/>
    </location>
</feature>
<name>A0A6C0EXY1_9ZZZZ</name>
<dbReference type="AlphaFoldDB" id="A0A6C0EXY1"/>
<protein>
    <submittedName>
        <fullName evidence="3">Uncharacterized protein</fullName>
    </submittedName>
</protein>
<proteinExistence type="predicted"/>
<accession>A0A6C0EXY1</accession>
<feature type="transmembrane region" description="Helical" evidence="2">
    <location>
        <begin position="57"/>
        <end position="77"/>
    </location>
</feature>
<reference evidence="3" key="1">
    <citation type="journal article" date="2020" name="Nature">
        <title>Giant virus diversity and host interactions through global metagenomics.</title>
        <authorList>
            <person name="Schulz F."/>
            <person name="Roux S."/>
            <person name="Paez-Espino D."/>
            <person name="Jungbluth S."/>
            <person name="Walsh D.A."/>
            <person name="Denef V.J."/>
            <person name="McMahon K.D."/>
            <person name="Konstantinidis K.T."/>
            <person name="Eloe-Fadrosh E.A."/>
            <person name="Kyrpides N.C."/>
            <person name="Woyke T."/>
        </authorList>
    </citation>
    <scope>NUCLEOTIDE SEQUENCE</scope>
    <source>
        <strain evidence="3">GVMAG-M-3300009161-36</strain>
    </source>
</reference>
<keyword evidence="2" id="KW-1133">Transmembrane helix</keyword>
<keyword evidence="2" id="KW-0812">Transmembrane</keyword>
<feature type="region of interest" description="Disordered" evidence="1">
    <location>
        <begin position="1"/>
        <end position="25"/>
    </location>
</feature>
<sequence>MTTETTPPTTATTASSTTNTPPTNAPNPSTSVFTFFLVTLFYFIAKYLTPDSMSTMLIIIYIIAIVSIQISINTALAKSICNNTQSMNVGVLATIFPMLFIFGLLQLMLTNFPGWIEPFSNTFGYGMTKLNGLHDLMKRLIREPAGTSEKTINAINSIYNDPSIFINQFSYADVDDFNKTWNNSYSNGTGIFNSKAGLAPIPPLNGSPVYEEFKKMVKLKDIVGTFIWYILVGVLVTSKSYNYIISQPCSLNATVAQKAVDNYIKKTVAAPSTIDKLTPAGFSYKL</sequence>
<feature type="transmembrane region" description="Helical" evidence="2">
    <location>
        <begin position="28"/>
        <end position="45"/>
    </location>
</feature>
<evidence type="ECO:0000313" key="3">
    <source>
        <dbReference type="EMBL" id="QHT33561.1"/>
    </source>
</evidence>
<organism evidence="3">
    <name type="scientific">viral metagenome</name>
    <dbReference type="NCBI Taxonomy" id="1070528"/>
    <lineage>
        <taxon>unclassified sequences</taxon>
        <taxon>metagenomes</taxon>
        <taxon>organismal metagenomes</taxon>
    </lineage>
</organism>
<evidence type="ECO:0000256" key="1">
    <source>
        <dbReference type="SAM" id="MobiDB-lite"/>
    </source>
</evidence>
<evidence type="ECO:0000256" key="2">
    <source>
        <dbReference type="SAM" id="Phobius"/>
    </source>
</evidence>
<dbReference type="EMBL" id="MN738969">
    <property type="protein sequence ID" value="QHT33561.1"/>
    <property type="molecule type" value="Genomic_DNA"/>
</dbReference>